<reference evidence="1 2" key="1">
    <citation type="submission" date="2014-06" db="EMBL/GenBank/DDBJ databases">
        <title>Bioinformatic genomic analysis of Bacillus phage Bobb.</title>
        <authorList>
            <person name="Lewis H.M.N."/>
            <person name="Temple L."/>
            <person name="Barth R.N."/>
            <person name="Bowles K.M."/>
            <person name="Churchin D.I."/>
            <person name="Scott-Croshaw C."/>
            <person name="Glasgow G.H."/>
            <person name="Gloe M.W."/>
            <person name="McGough T.M."/>
            <person name="Nutbrown S.A."/>
            <person name="Romulus S.R."/>
            <person name="Sanders K.A.M."/>
            <person name="Diachok C.R."/>
            <person name="Serigano J.P."/>
            <person name="Shin D."/>
            <person name="Suresh M.H."/>
            <person name="Conner A.R.N."/>
            <person name="Korba R.M."/>
            <person name="Livermore R.J."/>
            <person name="Rohlf M.B."/>
            <person name="Utterback S.D."/>
            <person name="Wilson V.E."/>
        </authorList>
    </citation>
    <scope>NUCLEOTIDE SEQUENCE [LARGE SCALE GENOMIC DNA]</scope>
</reference>
<dbReference type="Proteomes" id="UP000028664">
    <property type="component" value="Segment"/>
</dbReference>
<proteinExistence type="predicted"/>
<accession>A0A076G6L7</accession>
<keyword evidence="2" id="KW-1185">Reference proteome</keyword>
<protein>
    <submittedName>
        <fullName evidence="1">Uncharacterized protein</fullName>
    </submittedName>
</protein>
<dbReference type="RefSeq" id="YP_009056280.1">
    <property type="nucleotide sequence ID" value="NC_024792.1"/>
</dbReference>
<evidence type="ECO:0000313" key="2">
    <source>
        <dbReference type="Proteomes" id="UP000028664"/>
    </source>
</evidence>
<name>A0A076G6L7_9CAUD</name>
<dbReference type="EMBL" id="KM051843">
    <property type="protein sequence ID" value="AII27912.1"/>
    <property type="molecule type" value="Genomic_DNA"/>
</dbReference>
<evidence type="ECO:0000313" key="1">
    <source>
        <dbReference type="EMBL" id="AII27912.1"/>
    </source>
</evidence>
<sequence>MTTQLPKYVLEQIGEIENYLISNVDELALILEELQKESIQELGYTVHQNEEEFYDETFKNDPFGALLAANNNQFDINDSFVLYLPHENMLYTFNAHCALPTLDTDIHEIAKMIIRLNESHFINAMSNDLYQLITNLSDECLLYIKQEHAEKKK</sequence>
<dbReference type="KEGG" id="vg:20283298"/>
<dbReference type="GeneID" id="20283298"/>
<dbReference type="OrthoDB" id="27025at10239"/>
<organism evidence="1 2">
    <name type="scientific">Bacillus phage Bobb</name>
    <dbReference type="NCBI Taxonomy" id="1527469"/>
    <lineage>
        <taxon>Viruses</taxon>
        <taxon>Duplodnaviria</taxon>
        <taxon>Heunggongvirae</taxon>
        <taxon>Uroviricota</taxon>
        <taxon>Caudoviricetes</taxon>
        <taxon>Herelleviridae</taxon>
        <taxon>Bastillevirinae</taxon>
        <taxon>Agatevirus</taxon>
        <taxon>Agatevirus bobb</taxon>
    </lineage>
</organism>